<dbReference type="Proteomes" id="UP000254134">
    <property type="component" value="Unassembled WGS sequence"/>
</dbReference>
<dbReference type="InterPro" id="IPR000835">
    <property type="entry name" value="HTH_MarR-typ"/>
</dbReference>
<dbReference type="InterPro" id="IPR036390">
    <property type="entry name" value="WH_DNA-bd_sf"/>
</dbReference>
<comment type="caution">
    <text evidence="2">The sequence shown here is derived from an EMBL/GenBank/DDBJ whole genome shotgun (WGS) entry which is preliminary data.</text>
</comment>
<sequence length="145" mass="16163">MAGAYTQSLLLYAYQGSARELTEALRERGHPAIRPKHGAVFANVEREGTRATTLAERAGIGKAAMGELIDELQALGYVERRPDPSDRRAKLVVPTARALEVSAIVHEVNRSLERRYRRALGREAYASLRSSLRLLAGRDERQPRI</sequence>
<dbReference type="SUPFAM" id="SSF46785">
    <property type="entry name" value="Winged helix' DNA-binding domain"/>
    <property type="match status" value="1"/>
</dbReference>
<keyword evidence="3" id="KW-1185">Reference proteome</keyword>
<dbReference type="GO" id="GO:0003700">
    <property type="term" value="F:DNA-binding transcription factor activity"/>
    <property type="evidence" value="ECO:0007669"/>
    <property type="project" value="InterPro"/>
</dbReference>
<dbReference type="PROSITE" id="PS50995">
    <property type="entry name" value="HTH_MARR_2"/>
    <property type="match status" value="1"/>
</dbReference>
<dbReference type="Pfam" id="PF12802">
    <property type="entry name" value="MarR_2"/>
    <property type="match status" value="1"/>
</dbReference>
<dbReference type="SMART" id="SM00347">
    <property type="entry name" value="HTH_MARR"/>
    <property type="match status" value="1"/>
</dbReference>
<evidence type="ECO:0000259" key="1">
    <source>
        <dbReference type="PROSITE" id="PS50995"/>
    </source>
</evidence>
<dbReference type="PANTHER" id="PTHR33164">
    <property type="entry name" value="TRANSCRIPTIONAL REGULATOR, MARR FAMILY"/>
    <property type="match status" value="1"/>
</dbReference>
<dbReference type="InterPro" id="IPR036388">
    <property type="entry name" value="WH-like_DNA-bd_sf"/>
</dbReference>
<dbReference type="AlphaFoldDB" id="A0A7M2Z0U2"/>
<evidence type="ECO:0000313" key="2">
    <source>
        <dbReference type="EMBL" id="RDI76046.1"/>
    </source>
</evidence>
<dbReference type="RefSeq" id="WP_220150400.1">
    <property type="nucleotide sequence ID" value="NZ_QQZY01000001.1"/>
</dbReference>
<protein>
    <submittedName>
        <fullName evidence="2">MarR family</fullName>
    </submittedName>
</protein>
<dbReference type="PANTHER" id="PTHR33164:SF99">
    <property type="entry name" value="MARR FAMILY REGULATORY PROTEIN"/>
    <property type="match status" value="1"/>
</dbReference>
<dbReference type="EMBL" id="QQZY01000001">
    <property type="protein sequence ID" value="RDI76046.1"/>
    <property type="molecule type" value="Genomic_DNA"/>
</dbReference>
<name>A0A7M2Z0U2_9ACTN</name>
<evidence type="ECO:0000313" key="3">
    <source>
        <dbReference type="Proteomes" id="UP000254134"/>
    </source>
</evidence>
<dbReference type="InterPro" id="IPR039422">
    <property type="entry name" value="MarR/SlyA-like"/>
</dbReference>
<reference evidence="2 3" key="1">
    <citation type="submission" date="2018-07" db="EMBL/GenBank/DDBJ databases">
        <title>High-quality-draft genome sequence of Gaiella occulta.</title>
        <authorList>
            <person name="Severino R."/>
            <person name="Froufe H.J.C."/>
            <person name="Rainey F.A."/>
            <person name="Barroso C."/>
            <person name="Albuquerque L."/>
            <person name="Lobo-Da-Cunha A."/>
            <person name="Da Costa M.S."/>
            <person name="Egas C."/>
        </authorList>
    </citation>
    <scope>NUCLEOTIDE SEQUENCE [LARGE SCALE GENOMIC DNA]</scope>
    <source>
        <strain evidence="2 3">F2-233</strain>
    </source>
</reference>
<proteinExistence type="predicted"/>
<dbReference type="GO" id="GO:0006950">
    <property type="term" value="P:response to stress"/>
    <property type="evidence" value="ECO:0007669"/>
    <property type="project" value="TreeGrafter"/>
</dbReference>
<dbReference type="Gene3D" id="1.10.10.10">
    <property type="entry name" value="Winged helix-like DNA-binding domain superfamily/Winged helix DNA-binding domain"/>
    <property type="match status" value="1"/>
</dbReference>
<gene>
    <name evidence="2" type="ORF">Gocc_0465</name>
</gene>
<accession>A0A7M2Z0U2</accession>
<reference evidence="3" key="2">
    <citation type="journal article" date="2019" name="MicrobiologyOpen">
        <title>High-quality draft genome sequence of Gaiella occulta isolated from a 150 meter deep mineral water borehole and comparison with the genome sequences of other deep-branching lineages of the phylum Actinobacteria.</title>
        <authorList>
            <person name="Severino R."/>
            <person name="Froufe H.J.C."/>
            <person name="Barroso C."/>
            <person name="Albuquerque L."/>
            <person name="Lobo-da-Cunha A."/>
            <person name="da Costa M.S."/>
            <person name="Egas C."/>
        </authorList>
    </citation>
    <scope>NUCLEOTIDE SEQUENCE [LARGE SCALE GENOMIC DNA]</scope>
    <source>
        <strain evidence="3">F2-233</strain>
    </source>
</reference>
<organism evidence="2 3">
    <name type="scientific">Gaiella occulta</name>
    <dbReference type="NCBI Taxonomy" id="1002870"/>
    <lineage>
        <taxon>Bacteria</taxon>
        <taxon>Bacillati</taxon>
        <taxon>Actinomycetota</taxon>
        <taxon>Thermoleophilia</taxon>
        <taxon>Gaiellales</taxon>
        <taxon>Gaiellaceae</taxon>
        <taxon>Gaiella</taxon>
    </lineage>
</organism>
<feature type="domain" description="HTH marR-type" evidence="1">
    <location>
        <begin position="7"/>
        <end position="137"/>
    </location>
</feature>